<reference evidence="9 10" key="1">
    <citation type="journal article" date="2016" name="Nat. Commun.">
        <title>Thousands of microbial genomes shed light on interconnected biogeochemical processes in an aquifer system.</title>
        <authorList>
            <person name="Anantharaman K."/>
            <person name="Brown C.T."/>
            <person name="Hug L.A."/>
            <person name="Sharon I."/>
            <person name="Castelle C.J."/>
            <person name="Probst A.J."/>
            <person name="Thomas B.C."/>
            <person name="Singh A."/>
            <person name="Wilkins M.J."/>
            <person name="Karaoz U."/>
            <person name="Brodie E.L."/>
            <person name="Williams K.H."/>
            <person name="Hubbard S.S."/>
            <person name="Banfield J.F."/>
        </authorList>
    </citation>
    <scope>NUCLEOTIDE SEQUENCE [LARGE SCALE GENOMIC DNA]</scope>
</reference>
<evidence type="ECO:0000256" key="3">
    <source>
        <dbReference type="ARBA" id="ARBA00022448"/>
    </source>
</evidence>
<evidence type="ECO:0000313" key="10">
    <source>
        <dbReference type="Proteomes" id="UP000176923"/>
    </source>
</evidence>
<dbReference type="PANTHER" id="PTHR30269:SF37">
    <property type="entry name" value="MEMBRANE TRANSPORTER PROTEIN"/>
    <property type="match status" value="1"/>
</dbReference>
<evidence type="ECO:0000313" key="9">
    <source>
        <dbReference type="EMBL" id="OGG13943.1"/>
    </source>
</evidence>
<dbReference type="Proteomes" id="UP000176923">
    <property type="component" value="Unassembled WGS sequence"/>
</dbReference>
<gene>
    <name evidence="9" type="ORF">A3D77_03505</name>
</gene>
<dbReference type="AlphaFoldDB" id="A0A1F5ZNJ1"/>
<evidence type="ECO:0000256" key="4">
    <source>
        <dbReference type="ARBA" id="ARBA00022475"/>
    </source>
</evidence>
<evidence type="ECO:0000256" key="6">
    <source>
        <dbReference type="ARBA" id="ARBA00022989"/>
    </source>
</evidence>
<dbReference type="GO" id="GO:0005886">
    <property type="term" value="C:plasma membrane"/>
    <property type="evidence" value="ECO:0007669"/>
    <property type="project" value="UniProtKB-SubCell"/>
</dbReference>
<organism evidence="9 10">
    <name type="scientific">Candidatus Gottesmanbacteria bacterium RIFCSPHIGHO2_02_FULL_39_11</name>
    <dbReference type="NCBI Taxonomy" id="1798382"/>
    <lineage>
        <taxon>Bacteria</taxon>
        <taxon>Candidatus Gottesmaniibacteriota</taxon>
    </lineage>
</organism>
<dbReference type="InterPro" id="IPR002781">
    <property type="entry name" value="TM_pro_TauE-like"/>
</dbReference>
<keyword evidence="7 8" id="KW-0472">Membrane</keyword>
<feature type="transmembrane region" description="Helical" evidence="8">
    <location>
        <begin position="189"/>
        <end position="207"/>
    </location>
</feature>
<accession>A0A1F5ZNJ1</accession>
<name>A0A1F5ZNJ1_9BACT</name>
<evidence type="ECO:0000256" key="2">
    <source>
        <dbReference type="ARBA" id="ARBA00009142"/>
    </source>
</evidence>
<dbReference type="EMBL" id="MFJL01000033">
    <property type="protein sequence ID" value="OGG13943.1"/>
    <property type="molecule type" value="Genomic_DNA"/>
</dbReference>
<keyword evidence="4 8" id="KW-1003">Cell membrane</keyword>
<comment type="caution">
    <text evidence="9">The sequence shown here is derived from an EMBL/GenBank/DDBJ whole genome shotgun (WGS) entry which is preliminary data.</text>
</comment>
<comment type="similarity">
    <text evidence="2 8">Belongs to the 4-toluene sulfonate uptake permease (TSUP) (TC 2.A.102) family.</text>
</comment>
<sequence>MVSILFFLFAFISEIIGTIAGFGSSTVFLPLALLFFDFKTALVLVALFHIFGNISRISFFKHGLDKHMLFIFGIPSVVLTLMGALLITYLPQEMLKGILGVFLIIYSIISLWKEDLKVRPSLFNSVIGGGLSGFLAGLIGTGGALRGAFLTAFGLPKEKYITTAAAIALAVDFTRIPVYFAEGFLTSQYYWYIPVLLSVALIGSFTGKQIVKQLPQKTFRKVVLSAILIIGLMFVYDLLA</sequence>
<feature type="transmembrane region" description="Helical" evidence="8">
    <location>
        <begin position="94"/>
        <end position="112"/>
    </location>
</feature>
<feature type="transmembrane region" description="Helical" evidence="8">
    <location>
        <begin position="219"/>
        <end position="239"/>
    </location>
</feature>
<evidence type="ECO:0000256" key="1">
    <source>
        <dbReference type="ARBA" id="ARBA00004651"/>
    </source>
</evidence>
<keyword evidence="3" id="KW-0813">Transport</keyword>
<evidence type="ECO:0000256" key="8">
    <source>
        <dbReference type="RuleBase" id="RU363041"/>
    </source>
</evidence>
<feature type="transmembrane region" description="Helical" evidence="8">
    <location>
        <begin position="69"/>
        <end position="88"/>
    </location>
</feature>
<dbReference type="PANTHER" id="PTHR30269">
    <property type="entry name" value="TRANSMEMBRANE PROTEIN YFCA"/>
    <property type="match status" value="1"/>
</dbReference>
<evidence type="ECO:0000256" key="5">
    <source>
        <dbReference type="ARBA" id="ARBA00022692"/>
    </source>
</evidence>
<dbReference type="Pfam" id="PF01925">
    <property type="entry name" value="TauE"/>
    <property type="match status" value="1"/>
</dbReference>
<evidence type="ECO:0000256" key="7">
    <source>
        <dbReference type="ARBA" id="ARBA00023136"/>
    </source>
</evidence>
<dbReference type="InterPro" id="IPR052017">
    <property type="entry name" value="TSUP"/>
</dbReference>
<protein>
    <recommendedName>
        <fullName evidence="8">Probable membrane transporter protein</fullName>
    </recommendedName>
</protein>
<proteinExistence type="inferred from homology"/>
<comment type="subcellular location">
    <subcellularLocation>
        <location evidence="1 8">Cell membrane</location>
        <topology evidence="1 8">Multi-pass membrane protein</topology>
    </subcellularLocation>
</comment>
<keyword evidence="6 8" id="KW-1133">Transmembrane helix</keyword>
<dbReference type="STRING" id="1798382.A3D77_03505"/>
<feature type="transmembrane region" description="Helical" evidence="8">
    <location>
        <begin position="124"/>
        <end position="145"/>
    </location>
</feature>
<keyword evidence="5 8" id="KW-0812">Transmembrane</keyword>
<feature type="transmembrane region" description="Helical" evidence="8">
    <location>
        <begin position="27"/>
        <end position="48"/>
    </location>
</feature>